<dbReference type="AlphaFoldDB" id="A0A5J5AM64"/>
<dbReference type="SUPFAM" id="SSF53756">
    <property type="entry name" value="UDP-Glycosyltransferase/glycogen phosphorylase"/>
    <property type="match status" value="2"/>
</dbReference>
<dbReference type="InterPro" id="IPR002213">
    <property type="entry name" value="UDP_glucos_trans"/>
</dbReference>
<evidence type="ECO:0000313" key="4">
    <source>
        <dbReference type="Proteomes" id="UP000325577"/>
    </source>
</evidence>
<proteinExistence type="predicted"/>
<dbReference type="Pfam" id="PF00201">
    <property type="entry name" value="UDPGT"/>
    <property type="match status" value="1"/>
</dbReference>
<accession>A0A5J5AM64</accession>
<evidence type="ECO:0000313" key="3">
    <source>
        <dbReference type="EMBL" id="KAA8531820.1"/>
    </source>
</evidence>
<dbReference type="Proteomes" id="UP000325577">
    <property type="component" value="Linkage Group LG2"/>
</dbReference>
<organism evidence="3 4">
    <name type="scientific">Nyssa sinensis</name>
    <dbReference type="NCBI Taxonomy" id="561372"/>
    <lineage>
        <taxon>Eukaryota</taxon>
        <taxon>Viridiplantae</taxon>
        <taxon>Streptophyta</taxon>
        <taxon>Embryophyta</taxon>
        <taxon>Tracheophyta</taxon>
        <taxon>Spermatophyta</taxon>
        <taxon>Magnoliopsida</taxon>
        <taxon>eudicotyledons</taxon>
        <taxon>Gunneridae</taxon>
        <taxon>Pentapetalae</taxon>
        <taxon>asterids</taxon>
        <taxon>Cornales</taxon>
        <taxon>Nyssaceae</taxon>
        <taxon>Nyssa</taxon>
    </lineage>
</organism>
<sequence length="328" mass="37257">MAYCHVLDKGVKGQYVDQKGPLRLPGCKAVRPKDLVDPMLDRNDQMYHEFMRMGVELTLSDGVLINTWEDLERTLIEALRENEILQSVIKVPIYPIGPSRRSYEVAGSRIELLEWLDMQPSESVIYVSFGSGRTLSAEQITELAWGLELSQQRFVWVVHPPIKGSVDGFFSRQGTVLMAPRTTCPTESITNGLPMVTWPLYVEQKMNATMLTEELGGAVRNDQMYHEFVRMGVELTLSDGVLINTWEDLERTSIEALRENEILWSVIKVPVYPIGPLWRSYEVAGSRIELLEWLDMQPSESVIYVSFGSGEKLLAEQITELAWGLELS</sequence>
<dbReference type="PANTHER" id="PTHR48046:SF1">
    <property type="entry name" value="GLYCOSYLTRANSFERASE-RELATED"/>
    <property type="match status" value="1"/>
</dbReference>
<dbReference type="GO" id="GO:0008194">
    <property type="term" value="F:UDP-glycosyltransferase activity"/>
    <property type="evidence" value="ECO:0007669"/>
    <property type="project" value="InterPro"/>
</dbReference>
<keyword evidence="1" id="KW-0328">Glycosyltransferase</keyword>
<evidence type="ECO:0008006" key="5">
    <source>
        <dbReference type="Google" id="ProtNLM"/>
    </source>
</evidence>
<protein>
    <recommendedName>
        <fullName evidence="5">UDP-glycosyltransferases domain-containing protein</fullName>
    </recommendedName>
</protein>
<dbReference type="EMBL" id="CM018043">
    <property type="protein sequence ID" value="KAA8531820.1"/>
    <property type="molecule type" value="Genomic_DNA"/>
</dbReference>
<keyword evidence="4" id="KW-1185">Reference proteome</keyword>
<evidence type="ECO:0000256" key="1">
    <source>
        <dbReference type="ARBA" id="ARBA00022676"/>
    </source>
</evidence>
<evidence type="ECO:0000256" key="2">
    <source>
        <dbReference type="ARBA" id="ARBA00022679"/>
    </source>
</evidence>
<keyword evidence="2" id="KW-0808">Transferase</keyword>
<dbReference type="PANTHER" id="PTHR48046">
    <property type="entry name" value="UDP-GLYCOSYLTRANSFERASE 72E1"/>
    <property type="match status" value="1"/>
</dbReference>
<dbReference type="OrthoDB" id="5835829at2759"/>
<dbReference type="Gene3D" id="3.40.50.2000">
    <property type="entry name" value="Glycogen Phosphorylase B"/>
    <property type="match status" value="5"/>
</dbReference>
<reference evidence="3 4" key="1">
    <citation type="submission" date="2019-09" db="EMBL/GenBank/DDBJ databases">
        <title>A chromosome-level genome assembly of the Chinese tupelo Nyssa sinensis.</title>
        <authorList>
            <person name="Yang X."/>
            <person name="Kang M."/>
            <person name="Yang Y."/>
            <person name="Xiong H."/>
            <person name="Wang M."/>
            <person name="Zhang Z."/>
            <person name="Wang Z."/>
            <person name="Wu H."/>
            <person name="Ma T."/>
            <person name="Liu J."/>
            <person name="Xi Z."/>
        </authorList>
    </citation>
    <scope>NUCLEOTIDE SEQUENCE [LARGE SCALE GENOMIC DNA]</scope>
    <source>
        <strain evidence="3">J267</strain>
        <tissue evidence="3">Leaf</tissue>
    </source>
</reference>
<gene>
    <name evidence="3" type="ORF">F0562_006463</name>
</gene>
<name>A0A5J5AM64_9ASTE</name>